<name>A0A814XL09_ADIRI</name>
<keyword evidence="6" id="KW-0675">Receptor</keyword>
<feature type="domain" description="G-protein coupled receptors family 1 profile" evidence="9">
    <location>
        <begin position="47"/>
        <end position="311"/>
    </location>
</feature>
<feature type="transmembrane region" description="Helical" evidence="8">
    <location>
        <begin position="35"/>
        <end position="55"/>
    </location>
</feature>
<evidence type="ECO:0000256" key="4">
    <source>
        <dbReference type="ARBA" id="ARBA00023040"/>
    </source>
</evidence>
<evidence type="ECO:0000256" key="3">
    <source>
        <dbReference type="ARBA" id="ARBA00022989"/>
    </source>
</evidence>
<keyword evidence="3 8" id="KW-1133">Transmembrane helix</keyword>
<reference evidence="11" key="1">
    <citation type="submission" date="2021-02" db="EMBL/GenBank/DDBJ databases">
        <authorList>
            <person name="Nowell W R."/>
        </authorList>
    </citation>
    <scope>NUCLEOTIDE SEQUENCE</scope>
</reference>
<evidence type="ECO:0000313" key="10">
    <source>
        <dbReference type="EMBL" id="CAF0789631.1"/>
    </source>
</evidence>
<dbReference type="EMBL" id="CAJNOR010000083">
    <property type="protein sequence ID" value="CAF0789631.1"/>
    <property type="molecule type" value="Genomic_DNA"/>
</dbReference>
<evidence type="ECO:0000256" key="5">
    <source>
        <dbReference type="ARBA" id="ARBA00023136"/>
    </source>
</evidence>
<keyword evidence="7" id="KW-0807">Transducer</keyword>
<dbReference type="PANTHER" id="PTHR24243:SF230">
    <property type="entry name" value="G-PROTEIN COUPLED RECEPTORS FAMILY 1 PROFILE DOMAIN-CONTAINING PROTEIN"/>
    <property type="match status" value="1"/>
</dbReference>
<feature type="transmembrane region" description="Helical" evidence="8">
    <location>
        <begin position="67"/>
        <end position="87"/>
    </location>
</feature>
<dbReference type="GO" id="GO:0005886">
    <property type="term" value="C:plasma membrane"/>
    <property type="evidence" value="ECO:0007669"/>
    <property type="project" value="TreeGrafter"/>
</dbReference>
<dbReference type="Pfam" id="PF00001">
    <property type="entry name" value="7tm_1"/>
    <property type="match status" value="1"/>
</dbReference>
<protein>
    <recommendedName>
        <fullName evidence="9">G-protein coupled receptors family 1 profile domain-containing protein</fullName>
    </recommendedName>
</protein>
<evidence type="ECO:0000313" key="13">
    <source>
        <dbReference type="Proteomes" id="UP000663852"/>
    </source>
</evidence>
<dbReference type="PROSITE" id="PS50262">
    <property type="entry name" value="G_PROTEIN_RECEP_F1_2"/>
    <property type="match status" value="1"/>
</dbReference>
<dbReference type="SUPFAM" id="SSF81321">
    <property type="entry name" value="Family A G protein-coupled receptor-like"/>
    <property type="match status" value="1"/>
</dbReference>
<dbReference type="Proteomes" id="UP000663852">
    <property type="component" value="Unassembled WGS sequence"/>
</dbReference>
<evidence type="ECO:0000259" key="9">
    <source>
        <dbReference type="PROSITE" id="PS50262"/>
    </source>
</evidence>
<dbReference type="Gene3D" id="1.20.1070.10">
    <property type="entry name" value="Rhodopsin 7-helix transmembrane proteins"/>
    <property type="match status" value="1"/>
</dbReference>
<gene>
    <name evidence="11" type="ORF">EDS130_LOCUS26218</name>
    <name evidence="10" type="ORF">XAT740_LOCUS2414</name>
</gene>
<proteinExistence type="predicted"/>
<dbReference type="GO" id="GO:0004930">
    <property type="term" value="F:G protein-coupled receptor activity"/>
    <property type="evidence" value="ECO:0007669"/>
    <property type="project" value="UniProtKB-KW"/>
</dbReference>
<evidence type="ECO:0000256" key="1">
    <source>
        <dbReference type="ARBA" id="ARBA00004141"/>
    </source>
</evidence>
<keyword evidence="2 8" id="KW-0812">Transmembrane</keyword>
<dbReference type="PANTHER" id="PTHR24243">
    <property type="entry name" value="G-PROTEIN COUPLED RECEPTOR"/>
    <property type="match status" value="1"/>
</dbReference>
<keyword evidence="4" id="KW-0297">G-protein coupled receptor</keyword>
<comment type="subcellular location">
    <subcellularLocation>
        <location evidence="1">Membrane</location>
        <topology evidence="1">Multi-pass membrane protein</topology>
    </subcellularLocation>
</comment>
<feature type="transmembrane region" description="Helical" evidence="8">
    <location>
        <begin position="288"/>
        <end position="311"/>
    </location>
</feature>
<dbReference type="InterPro" id="IPR017452">
    <property type="entry name" value="GPCR_Rhodpsn_7TM"/>
</dbReference>
<feature type="transmembrane region" description="Helical" evidence="8">
    <location>
        <begin position="245"/>
        <end position="268"/>
    </location>
</feature>
<keyword evidence="5 8" id="KW-0472">Membrane</keyword>
<evidence type="ECO:0000313" key="12">
    <source>
        <dbReference type="Proteomes" id="UP000663828"/>
    </source>
</evidence>
<organism evidence="11 13">
    <name type="scientific">Adineta ricciae</name>
    <name type="common">Rotifer</name>
    <dbReference type="NCBI Taxonomy" id="249248"/>
    <lineage>
        <taxon>Eukaryota</taxon>
        <taxon>Metazoa</taxon>
        <taxon>Spiralia</taxon>
        <taxon>Gnathifera</taxon>
        <taxon>Rotifera</taxon>
        <taxon>Eurotatoria</taxon>
        <taxon>Bdelloidea</taxon>
        <taxon>Adinetida</taxon>
        <taxon>Adinetidae</taxon>
        <taxon>Adineta</taxon>
    </lineage>
</organism>
<feature type="transmembrane region" description="Helical" evidence="8">
    <location>
        <begin position="191"/>
        <end position="213"/>
    </location>
</feature>
<dbReference type="AlphaFoldDB" id="A0A814XL09"/>
<accession>A0A814XL09</accession>
<evidence type="ECO:0000256" key="8">
    <source>
        <dbReference type="SAM" id="Phobius"/>
    </source>
</evidence>
<evidence type="ECO:0000313" key="11">
    <source>
        <dbReference type="EMBL" id="CAF1217284.1"/>
    </source>
</evidence>
<evidence type="ECO:0000256" key="6">
    <source>
        <dbReference type="ARBA" id="ARBA00023170"/>
    </source>
</evidence>
<sequence length="329" mass="37834">MSNITIANSSLISTSPSQAQLIEFVNFLNKIISQYGLAVIWLIGNIGSILMCIVFTQPTYRHSPCAIFFLAASLSQFFTYNFALLTHMLCNGYGVYALRNSLWYCKLLSYLLYISVSIPRYDIILASMDRYFASSPEVIYRQRSSPKIAFRLILANVLIWSLLYIQVIVIYDIEDGICTYPSNAYGIFFSIYIALDTGVLPLLLMLTFGLLTVRNVHQMKNRIGPGVRPNQTRLSRKDLQLHRMLANQIVLFVILNVPNPAYLIYQSITLRLLDSPLRRTSEVFAESMTYVLIYLGFSLTFCNFMISSTIFRREFHRLIRTKILRRPDL</sequence>
<feature type="transmembrane region" description="Helical" evidence="8">
    <location>
        <begin position="148"/>
        <end position="171"/>
    </location>
</feature>
<comment type="caution">
    <text evidence="11">The sequence shown here is derived from an EMBL/GenBank/DDBJ whole genome shotgun (WGS) entry which is preliminary data.</text>
</comment>
<evidence type="ECO:0000256" key="7">
    <source>
        <dbReference type="ARBA" id="ARBA00023224"/>
    </source>
</evidence>
<evidence type="ECO:0000256" key="2">
    <source>
        <dbReference type="ARBA" id="ARBA00022692"/>
    </source>
</evidence>
<dbReference type="InterPro" id="IPR000276">
    <property type="entry name" value="GPCR_Rhodpsn"/>
</dbReference>
<dbReference type="Proteomes" id="UP000663828">
    <property type="component" value="Unassembled WGS sequence"/>
</dbReference>
<keyword evidence="12" id="KW-1185">Reference proteome</keyword>
<dbReference type="EMBL" id="CAJNOJ010000158">
    <property type="protein sequence ID" value="CAF1217284.1"/>
    <property type="molecule type" value="Genomic_DNA"/>
</dbReference>